<name>A0A1N6R1E8_9SPIO</name>
<keyword evidence="2" id="KW-1185">Reference proteome</keyword>
<proteinExistence type="predicted"/>
<sequence>MIVTFSIPRISLDTCRFWDICQEKNLSGRFFLRNRLLGKGNNPRKEKEKGCFLFTGAVIWYIAGDMAQTKAGNSVFDRLARSISREERESVLASIRQSLEQDLAPLVSEEIDTPPPLEEQIKSLGLWGKIKLFFLQIFTSETREAIITGWVLAGLRQQVQKIAGDALDARRGIFLGGFADSLEALQLTLHRATPYLDAAATRREELVFHLAADQFPVINGKLLKRTSEEYLSQQEEQNERTLKHDLTRYLEDRIADIPSKSSARIRRALSQADDLVRIGSFPFHSVLGSFSGSAETGDRQCPFDYITHSIERLASDVSSLSDPLEPLALENMVLLSCDQIALDTPEALQKELEAGLAILATVIRGLREFADHYPLVLLVRLIREDPWWNPPDAEYSGNDWLSIYRGKLEERIRRETLRVSLHRQVQDQVLLLEEVVDDRVTRIKGLPDGSDGLFLGHWHLALAGQTFASSLWRNTMSPLRQILNGADFYKSSNRAQFNDTFNEYEKIPDDLAGLEALVMPGGDWGQVLHSDEPLSRRREMADRVDREIEMIITSLQTTLEMMKNLLGGILYSRPGSSYDTIANYGQIGGRRNAELIDELKEIHSALQRLVGVIGEIGALEKRASENDMFLRPAL</sequence>
<dbReference type="Proteomes" id="UP000186400">
    <property type="component" value="Unassembled WGS sequence"/>
</dbReference>
<dbReference type="STRING" id="159291.SAMN05920897_105129"/>
<gene>
    <name evidence="1" type="ORF">SAMN05920897_105129</name>
</gene>
<protein>
    <submittedName>
        <fullName evidence="1">Uncharacterized protein</fullName>
    </submittedName>
</protein>
<dbReference type="InterPro" id="IPR035196">
    <property type="entry name" value="DUF5312"/>
</dbReference>
<dbReference type="EMBL" id="FTMS01000005">
    <property type="protein sequence ID" value="SIQ22619.1"/>
    <property type="molecule type" value="Genomic_DNA"/>
</dbReference>
<dbReference type="AlphaFoldDB" id="A0A1N6R1E8"/>
<evidence type="ECO:0000313" key="2">
    <source>
        <dbReference type="Proteomes" id="UP000186400"/>
    </source>
</evidence>
<accession>A0A1N6R1E8</accession>
<organism evidence="1 2">
    <name type="scientific">Alkalispirochaeta americana</name>
    <dbReference type="NCBI Taxonomy" id="159291"/>
    <lineage>
        <taxon>Bacteria</taxon>
        <taxon>Pseudomonadati</taxon>
        <taxon>Spirochaetota</taxon>
        <taxon>Spirochaetia</taxon>
        <taxon>Spirochaetales</taxon>
        <taxon>Spirochaetaceae</taxon>
        <taxon>Alkalispirochaeta</taxon>
    </lineage>
</organism>
<dbReference type="Pfam" id="PF17239">
    <property type="entry name" value="DUF5312"/>
    <property type="match status" value="1"/>
</dbReference>
<reference evidence="2" key="1">
    <citation type="submission" date="2017-01" db="EMBL/GenBank/DDBJ databases">
        <authorList>
            <person name="Varghese N."/>
            <person name="Submissions S."/>
        </authorList>
    </citation>
    <scope>NUCLEOTIDE SEQUENCE [LARGE SCALE GENOMIC DNA]</scope>
    <source>
        <strain evidence="2">ASpG1</strain>
    </source>
</reference>
<evidence type="ECO:0000313" key="1">
    <source>
        <dbReference type="EMBL" id="SIQ22619.1"/>
    </source>
</evidence>